<evidence type="ECO:0000256" key="6">
    <source>
        <dbReference type="SAM" id="MobiDB-lite"/>
    </source>
</evidence>
<feature type="transmembrane region" description="Helical" evidence="7">
    <location>
        <begin position="282"/>
        <end position="307"/>
    </location>
</feature>
<sequence>MATDDSPPPVDDDATILSTERTLLLSASTNLAPTTAPTTAPTPLDKPLPKLQILLLCYARMVEPIAFFSIFPYINKMAQENGSLPTSDVGFYSGLIESLFSLTQMLVMLFWGKAADRIGRKPVLVFSLFGVSIATSLFGLAKTIPQMILFRCVAGVFAGTIVTIRTMISEHSTTKTQARSFSWFAFAGNLGIFVGPLIGGALADPAEQYPGVFGDVAFFKKFPYALSSFVVGFIGLTTAITSALFIKETLPKRDSNSGPESGTPAPVRRTTLQLLKSPGVGIVLYVYAHVMLLAFAYTAIVPVFWFTPIPLGGFSFTPIQISLFMALTGAAQSIWLLLIFPPLQHRIGTKGIMRLCASAYPFFFIFPPLLNLLLRNGEDLFFWVVFPPLLCVGLGVSMSFTGVQLGVNDVCPEPQSLGQLNALSLTGVSALRAVVPAVFSSAYAVGVRTQWVWGYAVWVLLVALAVGFRFAVGYWPDDKKVEGGEESGIEVDGDAEEQLEENDFESSTSAPRVRQRSRPA</sequence>
<feature type="transmembrane region" description="Helical" evidence="7">
    <location>
        <begin position="180"/>
        <end position="202"/>
    </location>
</feature>
<protein>
    <recommendedName>
        <fullName evidence="8">Major facilitator superfamily (MFS) profile domain-containing protein</fullName>
    </recommendedName>
</protein>
<evidence type="ECO:0000256" key="4">
    <source>
        <dbReference type="ARBA" id="ARBA00022989"/>
    </source>
</evidence>
<feature type="transmembrane region" description="Helical" evidence="7">
    <location>
        <begin position="89"/>
        <end position="111"/>
    </location>
</feature>
<dbReference type="PANTHER" id="PTHR23504:SF3">
    <property type="entry name" value="MAJOR FACILITATOR SUPERFAMILY (MFS) PROFILE DOMAIN-CONTAINING PROTEIN"/>
    <property type="match status" value="1"/>
</dbReference>
<reference evidence="9" key="1">
    <citation type="submission" date="2020-05" db="EMBL/GenBank/DDBJ databases">
        <title>Phylogenomic resolution of chytrid fungi.</title>
        <authorList>
            <person name="Stajich J.E."/>
            <person name="Amses K."/>
            <person name="Simmons R."/>
            <person name="Seto K."/>
            <person name="Myers J."/>
            <person name="Bonds A."/>
            <person name="Quandt C.A."/>
            <person name="Barry K."/>
            <person name="Liu P."/>
            <person name="Grigoriev I."/>
            <person name="Longcore J.E."/>
            <person name="James T.Y."/>
        </authorList>
    </citation>
    <scope>NUCLEOTIDE SEQUENCE</scope>
    <source>
        <strain evidence="9">JEL0318</strain>
    </source>
</reference>
<feature type="region of interest" description="Disordered" evidence="6">
    <location>
        <begin position="479"/>
        <end position="520"/>
    </location>
</feature>
<proteinExistence type="predicted"/>
<feature type="transmembrane region" description="Helical" evidence="7">
    <location>
        <begin position="123"/>
        <end position="141"/>
    </location>
</feature>
<feature type="transmembrane region" description="Helical" evidence="7">
    <location>
        <begin position="380"/>
        <end position="401"/>
    </location>
</feature>
<evidence type="ECO:0000256" key="1">
    <source>
        <dbReference type="ARBA" id="ARBA00004141"/>
    </source>
</evidence>
<dbReference type="InterPro" id="IPR036259">
    <property type="entry name" value="MFS_trans_sf"/>
</dbReference>
<evidence type="ECO:0000256" key="7">
    <source>
        <dbReference type="SAM" id="Phobius"/>
    </source>
</evidence>
<feature type="domain" description="Major facilitator superfamily (MFS) profile" evidence="8">
    <location>
        <begin position="52"/>
        <end position="479"/>
    </location>
</feature>
<feature type="transmembrane region" description="Helical" evidence="7">
    <location>
        <begin position="451"/>
        <end position="472"/>
    </location>
</feature>
<evidence type="ECO:0000256" key="2">
    <source>
        <dbReference type="ARBA" id="ARBA00022448"/>
    </source>
</evidence>
<keyword evidence="4 7" id="KW-1133">Transmembrane helix</keyword>
<feature type="compositionally biased region" description="Acidic residues" evidence="6">
    <location>
        <begin position="484"/>
        <end position="504"/>
    </location>
</feature>
<organism evidence="9 10">
    <name type="scientific">Rhizophlyctis rosea</name>
    <dbReference type="NCBI Taxonomy" id="64517"/>
    <lineage>
        <taxon>Eukaryota</taxon>
        <taxon>Fungi</taxon>
        <taxon>Fungi incertae sedis</taxon>
        <taxon>Chytridiomycota</taxon>
        <taxon>Chytridiomycota incertae sedis</taxon>
        <taxon>Chytridiomycetes</taxon>
        <taxon>Rhizophlyctidales</taxon>
        <taxon>Rhizophlyctidaceae</taxon>
        <taxon>Rhizophlyctis</taxon>
    </lineage>
</organism>
<keyword evidence="5 7" id="KW-0472">Membrane</keyword>
<keyword evidence="10" id="KW-1185">Reference proteome</keyword>
<keyword evidence="3 7" id="KW-0812">Transmembrane</keyword>
<feature type="transmembrane region" description="Helical" evidence="7">
    <location>
        <begin position="222"/>
        <end position="246"/>
    </location>
</feature>
<gene>
    <name evidence="9" type="ORF">HK097_000515</name>
</gene>
<keyword evidence="2" id="KW-0813">Transport</keyword>
<dbReference type="Gene3D" id="1.20.1250.20">
    <property type="entry name" value="MFS general substrate transporter like domains"/>
    <property type="match status" value="1"/>
</dbReference>
<feature type="transmembrane region" description="Helical" evidence="7">
    <location>
        <begin position="319"/>
        <end position="340"/>
    </location>
</feature>
<dbReference type="GO" id="GO:0016020">
    <property type="term" value="C:membrane"/>
    <property type="evidence" value="ECO:0007669"/>
    <property type="project" value="UniProtKB-SubCell"/>
</dbReference>
<dbReference type="EMBL" id="JADGJD010001092">
    <property type="protein sequence ID" value="KAJ3046788.1"/>
    <property type="molecule type" value="Genomic_DNA"/>
</dbReference>
<dbReference type="PROSITE" id="PS50850">
    <property type="entry name" value="MFS"/>
    <property type="match status" value="1"/>
</dbReference>
<dbReference type="InterPro" id="IPR020846">
    <property type="entry name" value="MFS_dom"/>
</dbReference>
<accession>A0AAD5WZF8</accession>
<dbReference type="GO" id="GO:0022857">
    <property type="term" value="F:transmembrane transporter activity"/>
    <property type="evidence" value="ECO:0007669"/>
    <property type="project" value="InterPro"/>
</dbReference>
<dbReference type="InterPro" id="IPR001958">
    <property type="entry name" value="Tet-R_TetA/multi-R_MdtG-like"/>
</dbReference>
<dbReference type="Pfam" id="PF07690">
    <property type="entry name" value="MFS_1"/>
    <property type="match status" value="1"/>
</dbReference>
<dbReference type="CDD" id="cd17330">
    <property type="entry name" value="MFS_SLC46_TetA_like"/>
    <property type="match status" value="1"/>
</dbReference>
<dbReference type="PRINTS" id="PR01035">
    <property type="entry name" value="TCRTETA"/>
</dbReference>
<dbReference type="InterPro" id="IPR011701">
    <property type="entry name" value="MFS"/>
</dbReference>
<dbReference type="AlphaFoldDB" id="A0AAD5WZF8"/>
<dbReference type="Proteomes" id="UP001212841">
    <property type="component" value="Unassembled WGS sequence"/>
</dbReference>
<evidence type="ECO:0000256" key="5">
    <source>
        <dbReference type="ARBA" id="ARBA00023136"/>
    </source>
</evidence>
<evidence type="ECO:0000313" key="10">
    <source>
        <dbReference type="Proteomes" id="UP001212841"/>
    </source>
</evidence>
<feature type="transmembrane region" description="Helical" evidence="7">
    <location>
        <begin position="147"/>
        <end position="168"/>
    </location>
</feature>
<evidence type="ECO:0000259" key="8">
    <source>
        <dbReference type="PROSITE" id="PS50850"/>
    </source>
</evidence>
<comment type="caution">
    <text evidence="9">The sequence shown here is derived from an EMBL/GenBank/DDBJ whole genome shotgun (WGS) entry which is preliminary data.</text>
</comment>
<feature type="transmembrane region" description="Helical" evidence="7">
    <location>
        <begin position="352"/>
        <end position="374"/>
    </location>
</feature>
<dbReference type="PANTHER" id="PTHR23504">
    <property type="entry name" value="MAJOR FACILITATOR SUPERFAMILY DOMAIN-CONTAINING PROTEIN 10"/>
    <property type="match status" value="1"/>
</dbReference>
<evidence type="ECO:0000256" key="3">
    <source>
        <dbReference type="ARBA" id="ARBA00022692"/>
    </source>
</evidence>
<comment type="subcellular location">
    <subcellularLocation>
        <location evidence="1">Membrane</location>
        <topology evidence="1">Multi-pass membrane protein</topology>
    </subcellularLocation>
</comment>
<name>A0AAD5WZF8_9FUNG</name>
<dbReference type="SUPFAM" id="SSF103473">
    <property type="entry name" value="MFS general substrate transporter"/>
    <property type="match status" value="1"/>
</dbReference>
<evidence type="ECO:0000313" key="9">
    <source>
        <dbReference type="EMBL" id="KAJ3046788.1"/>
    </source>
</evidence>